<gene>
    <name evidence="2" type="ORF">FHT02_001553</name>
</gene>
<proteinExistence type="predicted"/>
<evidence type="ECO:0000313" key="2">
    <source>
        <dbReference type="EMBL" id="MBB5710325.1"/>
    </source>
</evidence>
<feature type="signal peptide" evidence="1">
    <location>
        <begin position="1"/>
        <end position="18"/>
    </location>
</feature>
<comment type="caution">
    <text evidence="2">The sequence shown here is derived from an EMBL/GenBank/DDBJ whole genome shotgun (WGS) entry which is preliminary data.</text>
</comment>
<protein>
    <recommendedName>
        <fullName evidence="4">DUF2490 domain-containing protein</fullName>
    </recommendedName>
</protein>
<name>A0A840YDG2_9SPHN</name>
<sequence>MRLLAFSAALLLPATAAAQTEDAQLWTQTNVNIGLSEDTRLTVEGIARWSDRQDGLFHTELGGIVSHKLSEHVEVGFGYRHVAGHGGNTADDESRLRQHVVLTFGRITGRFRVDERFHPDGNEIGFRIRPLIRYNHPVGNGVSLFASHESFFMANDTRWGQSAGYDRMRNLVGVTVPLMKDLSADIGYLNQYRFARDGNRAQMDHAMSLQLSLSL</sequence>
<feature type="chain" id="PRO_5032929199" description="DUF2490 domain-containing protein" evidence="1">
    <location>
        <begin position="19"/>
        <end position="215"/>
    </location>
</feature>
<evidence type="ECO:0000313" key="3">
    <source>
        <dbReference type="Proteomes" id="UP000527143"/>
    </source>
</evidence>
<dbReference type="InterPro" id="IPR019619">
    <property type="entry name" value="DUF2490"/>
</dbReference>
<dbReference type="EMBL" id="JACIJF010000003">
    <property type="protein sequence ID" value="MBB5710325.1"/>
    <property type="molecule type" value="Genomic_DNA"/>
</dbReference>
<evidence type="ECO:0008006" key="4">
    <source>
        <dbReference type="Google" id="ProtNLM"/>
    </source>
</evidence>
<keyword evidence="1" id="KW-0732">Signal</keyword>
<evidence type="ECO:0000256" key="1">
    <source>
        <dbReference type="SAM" id="SignalP"/>
    </source>
</evidence>
<dbReference type="Proteomes" id="UP000527143">
    <property type="component" value="Unassembled WGS sequence"/>
</dbReference>
<dbReference type="Pfam" id="PF10677">
    <property type="entry name" value="DUF2490"/>
    <property type="match status" value="1"/>
</dbReference>
<reference evidence="2 3" key="1">
    <citation type="submission" date="2020-08" db="EMBL/GenBank/DDBJ databases">
        <title>Genomic Encyclopedia of Type Strains, Phase IV (KMG-IV): sequencing the most valuable type-strain genomes for metagenomic binning, comparative biology and taxonomic classification.</title>
        <authorList>
            <person name="Goeker M."/>
        </authorList>
    </citation>
    <scope>NUCLEOTIDE SEQUENCE [LARGE SCALE GENOMIC DNA]</scope>
    <source>
        <strain evidence="2 3">DSM 26736</strain>
    </source>
</reference>
<accession>A0A840YDG2</accession>
<dbReference type="AlphaFoldDB" id="A0A840YDG2"/>
<dbReference type="RefSeq" id="WP_184086123.1">
    <property type="nucleotide sequence ID" value="NZ_JACIJF010000003.1"/>
</dbReference>
<keyword evidence="3" id="KW-1185">Reference proteome</keyword>
<organism evidence="2 3">
    <name type="scientific">Sphingomonas xinjiangensis</name>
    <dbReference type="NCBI Taxonomy" id="643568"/>
    <lineage>
        <taxon>Bacteria</taxon>
        <taxon>Pseudomonadati</taxon>
        <taxon>Pseudomonadota</taxon>
        <taxon>Alphaproteobacteria</taxon>
        <taxon>Sphingomonadales</taxon>
        <taxon>Sphingomonadaceae</taxon>
        <taxon>Sphingomonas</taxon>
    </lineage>
</organism>